<evidence type="ECO:0000313" key="1">
    <source>
        <dbReference type="EMBL" id="MBD3934017.1"/>
    </source>
</evidence>
<comment type="caution">
    <text evidence="1">The sequence shown here is derived from an EMBL/GenBank/DDBJ whole genome shotgun (WGS) entry which is preliminary data.</text>
</comment>
<dbReference type="AlphaFoldDB" id="A0A927F3E3"/>
<proteinExistence type="predicted"/>
<reference evidence="1" key="1">
    <citation type="submission" date="2020-09" db="EMBL/GenBank/DDBJ databases">
        <title>Secondary metabolite and genome analysis of marine Streptomyces chumphonensis KK1-2T.</title>
        <authorList>
            <person name="Phongsopitanun W."/>
            <person name="Kanchanasin P."/>
            <person name="Pittayakhajonwut P."/>
            <person name="Suwanborirux K."/>
            <person name="Tanasupawat S."/>
        </authorList>
    </citation>
    <scope>NUCLEOTIDE SEQUENCE</scope>
    <source>
        <strain evidence="1">KK1-2</strain>
    </source>
</reference>
<evidence type="ECO:0000313" key="2">
    <source>
        <dbReference type="Proteomes" id="UP000632289"/>
    </source>
</evidence>
<accession>A0A927F3E3</accession>
<name>A0A927F3E3_9ACTN</name>
<keyword evidence="2" id="KW-1185">Reference proteome</keyword>
<organism evidence="1 2">
    <name type="scientific">Streptomyces chumphonensis</name>
    <dbReference type="NCBI Taxonomy" id="1214925"/>
    <lineage>
        <taxon>Bacteria</taxon>
        <taxon>Bacillati</taxon>
        <taxon>Actinomycetota</taxon>
        <taxon>Actinomycetes</taxon>
        <taxon>Kitasatosporales</taxon>
        <taxon>Streptomycetaceae</taxon>
        <taxon>Streptomyces</taxon>
    </lineage>
</organism>
<dbReference type="EMBL" id="JACXYU010000013">
    <property type="protein sequence ID" value="MBD3934017.1"/>
    <property type="molecule type" value="Genomic_DNA"/>
</dbReference>
<sequence length="286" mass="30470">MALAVKADKPLRDLGRSDRVDTAAAVSFGGRDVLGVKSVDHELYVRVGLAALAAEVGHRGPVLRHVPELERLTDELPSSLNVAQSALRGEWVRVDSAEFGEFAEVLGGGADTPAERLARSTSVLTTAELQHQLADALRDTLSAHGSVRADGERDGAEHVTVTLPGRAAGRTLAAALDPLRYYLGEPDLTPLTDAPDRPVRLDLAIRHGALSSLTVDLGRLDRRNPDGPDAATLPLRLDFAPGEVAYVAAPSVAQLHPQDLLAALTFVTLREPELSSLLHTLRTLDL</sequence>
<dbReference type="RefSeq" id="WP_191211314.1">
    <property type="nucleotide sequence ID" value="NZ_BAABKL010000009.1"/>
</dbReference>
<gene>
    <name evidence="1" type="ORF">IF129_20955</name>
</gene>
<dbReference type="Proteomes" id="UP000632289">
    <property type="component" value="Unassembled WGS sequence"/>
</dbReference>
<protein>
    <submittedName>
        <fullName evidence="1">Uncharacterized protein</fullName>
    </submittedName>
</protein>